<dbReference type="GO" id="GO:0006310">
    <property type="term" value="P:DNA recombination"/>
    <property type="evidence" value="ECO:0007669"/>
    <property type="project" value="UniProtKB-KW"/>
</dbReference>
<gene>
    <name evidence="4" type="ORF">KSX_13540</name>
    <name evidence="5" type="ORF">KSX_84480</name>
</gene>
<dbReference type="Proteomes" id="UP000612362">
    <property type="component" value="Unassembled WGS sequence"/>
</dbReference>
<keyword evidence="6" id="KW-1185">Reference proteome</keyword>
<evidence type="ECO:0000313" key="6">
    <source>
        <dbReference type="Proteomes" id="UP000612362"/>
    </source>
</evidence>
<dbReference type="EMBL" id="BNJF01000001">
    <property type="protein sequence ID" value="GHO43191.1"/>
    <property type="molecule type" value="Genomic_DNA"/>
</dbReference>
<proteinExistence type="predicted"/>
<evidence type="ECO:0000313" key="5">
    <source>
        <dbReference type="EMBL" id="GHO50285.1"/>
    </source>
</evidence>
<dbReference type="CDD" id="cd00397">
    <property type="entry name" value="DNA_BRE_C"/>
    <property type="match status" value="1"/>
</dbReference>
<dbReference type="AlphaFoldDB" id="A0A8J3MZ13"/>
<dbReference type="SUPFAM" id="SSF56349">
    <property type="entry name" value="DNA breaking-rejoining enzymes"/>
    <property type="match status" value="1"/>
</dbReference>
<dbReference type="InterPro" id="IPR011010">
    <property type="entry name" value="DNA_brk_join_enz"/>
</dbReference>
<dbReference type="GO" id="GO:0015074">
    <property type="term" value="P:DNA integration"/>
    <property type="evidence" value="ECO:0007669"/>
    <property type="project" value="InterPro"/>
</dbReference>
<organism evidence="5 6">
    <name type="scientific">Ktedonospora formicarum</name>
    <dbReference type="NCBI Taxonomy" id="2778364"/>
    <lineage>
        <taxon>Bacteria</taxon>
        <taxon>Bacillati</taxon>
        <taxon>Chloroflexota</taxon>
        <taxon>Ktedonobacteria</taxon>
        <taxon>Ktedonobacterales</taxon>
        <taxon>Ktedonobacteraceae</taxon>
        <taxon>Ktedonospora</taxon>
    </lineage>
</organism>
<accession>A0A8J3MZ13</accession>
<comment type="caution">
    <text evidence="5">The sequence shown here is derived from an EMBL/GenBank/DDBJ whole genome shotgun (WGS) entry which is preliminary data.</text>
</comment>
<dbReference type="GO" id="GO:0003677">
    <property type="term" value="F:DNA binding"/>
    <property type="evidence" value="ECO:0007669"/>
    <property type="project" value="InterPro"/>
</dbReference>
<sequence length="491" mass="56082">MPTTSSPTQQVKLPSQVRRVRGQAGDIYELIFLDQQDRIIVPLTEWYRLRKEQGPTSTRSTYLACLQSYFAFLSESECPWNASPERLRQALIAFHRDSLKCHVRPQRETESVEIVMTRETPLRESSLKVMRAALRDFYLVMREAGLYAFANPLSSGVLVALKRDQERTLANKGAPDQAGIREETHEQSRRRPTAFLRQHQPQGWKPEIRKELADVRQGIHAVLDVLLESPEVSLREKAVLQLLQSTGARLHEIAFMTIGGYQNKGVAGQAQVMNKGSYGREVKTIYFAHNPRVQEALNAYLEQMRPLHDPEGRRRLIDVAPNASLFLTERGTSYSPNVFYWHWYRHSIPLQALCPVRFSPHDLRHLFVTEYLMKLKLACGAGTQSFDAEKYLREREAFGKTIMAWRSIHTIDIYDQSREGEAIFSVLAGYQQDLAQRCSAVQSPQVRSASTPCGGAEAACLPNQDAPVVWMHDEETLNWIKSMDQQTGQPW</sequence>
<feature type="compositionally biased region" description="Basic and acidic residues" evidence="2">
    <location>
        <begin position="179"/>
        <end position="189"/>
    </location>
</feature>
<evidence type="ECO:0000256" key="1">
    <source>
        <dbReference type="ARBA" id="ARBA00023172"/>
    </source>
</evidence>
<dbReference type="RefSeq" id="WP_220192676.1">
    <property type="nucleotide sequence ID" value="NZ_BNJF01000001.1"/>
</dbReference>
<reference evidence="5" key="1">
    <citation type="submission" date="2020-10" db="EMBL/GenBank/DDBJ databases">
        <title>Taxonomic study of unclassified bacteria belonging to the class Ktedonobacteria.</title>
        <authorList>
            <person name="Yabe S."/>
            <person name="Wang C.M."/>
            <person name="Zheng Y."/>
            <person name="Sakai Y."/>
            <person name="Cavaletti L."/>
            <person name="Monciardini P."/>
            <person name="Donadio S."/>
        </authorList>
    </citation>
    <scope>NUCLEOTIDE SEQUENCE</scope>
    <source>
        <strain evidence="5">SOSP1-1</strain>
    </source>
</reference>
<dbReference type="Gene3D" id="1.10.443.10">
    <property type="entry name" value="Intergrase catalytic core"/>
    <property type="match status" value="1"/>
</dbReference>
<dbReference type="InterPro" id="IPR013762">
    <property type="entry name" value="Integrase-like_cat_sf"/>
</dbReference>
<feature type="region of interest" description="Disordered" evidence="2">
    <location>
        <begin position="169"/>
        <end position="202"/>
    </location>
</feature>
<evidence type="ECO:0000256" key="2">
    <source>
        <dbReference type="SAM" id="MobiDB-lite"/>
    </source>
</evidence>
<dbReference type="EMBL" id="BNJF01000008">
    <property type="protein sequence ID" value="GHO50285.1"/>
    <property type="molecule type" value="Genomic_DNA"/>
</dbReference>
<keyword evidence="1" id="KW-0233">DNA recombination</keyword>
<evidence type="ECO:0000313" key="4">
    <source>
        <dbReference type="EMBL" id="GHO43191.1"/>
    </source>
</evidence>
<feature type="domain" description="Tyr recombinase" evidence="3">
    <location>
        <begin position="208"/>
        <end position="428"/>
    </location>
</feature>
<dbReference type="PROSITE" id="PS51898">
    <property type="entry name" value="TYR_RECOMBINASE"/>
    <property type="match status" value="1"/>
</dbReference>
<evidence type="ECO:0000259" key="3">
    <source>
        <dbReference type="PROSITE" id="PS51898"/>
    </source>
</evidence>
<dbReference type="InterPro" id="IPR002104">
    <property type="entry name" value="Integrase_catalytic"/>
</dbReference>
<name>A0A8J3MZ13_9CHLR</name>
<protein>
    <recommendedName>
        <fullName evidence="3">Tyr recombinase domain-containing protein</fullName>
    </recommendedName>
</protein>